<keyword evidence="3" id="KW-1185">Reference proteome</keyword>
<protein>
    <submittedName>
        <fullName evidence="2">Uncharacterized protein</fullName>
    </submittedName>
</protein>
<evidence type="ECO:0000256" key="1">
    <source>
        <dbReference type="SAM" id="MobiDB-lite"/>
    </source>
</evidence>
<dbReference type="OrthoDB" id="10337969at2759"/>
<comment type="caution">
    <text evidence="2">The sequence shown here is derived from an EMBL/GenBank/DDBJ whole genome shotgun (WGS) entry which is preliminary data.</text>
</comment>
<feature type="region of interest" description="Disordered" evidence="1">
    <location>
        <begin position="38"/>
        <end position="80"/>
    </location>
</feature>
<dbReference type="Proteomes" id="UP000237000">
    <property type="component" value="Unassembled WGS sequence"/>
</dbReference>
<evidence type="ECO:0000313" key="2">
    <source>
        <dbReference type="EMBL" id="PON74469.1"/>
    </source>
</evidence>
<dbReference type="EMBL" id="JXTC01000261">
    <property type="protein sequence ID" value="PON74469.1"/>
    <property type="molecule type" value="Genomic_DNA"/>
</dbReference>
<organism evidence="2 3">
    <name type="scientific">Trema orientale</name>
    <name type="common">Charcoal tree</name>
    <name type="synonym">Celtis orientalis</name>
    <dbReference type="NCBI Taxonomy" id="63057"/>
    <lineage>
        <taxon>Eukaryota</taxon>
        <taxon>Viridiplantae</taxon>
        <taxon>Streptophyta</taxon>
        <taxon>Embryophyta</taxon>
        <taxon>Tracheophyta</taxon>
        <taxon>Spermatophyta</taxon>
        <taxon>Magnoliopsida</taxon>
        <taxon>eudicotyledons</taxon>
        <taxon>Gunneridae</taxon>
        <taxon>Pentapetalae</taxon>
        <taxon>rosids</taxon>
        <taxon>fabids</taxon>
        <taxon>Rosales</taxon>
        <taxon>Cannabaceae</taxon>
        <taxon>Trema</taxon>
    </lineage>
</organism>
<accession>A0A2P5DMG2</accession>
<name>A0A2P5DMG2_TREOI</name>
<evidence type="ECO:0000313" key="3">
    <source>
        <dbReference type="Proteomes" id="UP000237000"/>
    </source>
</evidence>
<dbReference type="AlphaFoldDB" id="A0A2P5DMG2"/>
<reference evidence="3" key="1">
    <citation type="submission" date="2016-06" db="EMBL/GenBank/DDBJ databases">
        <title>Parallel loss of symbiosis genes in relatives of nitrogen-fixing non-legume Parasponia.</title>
        <authorList>
            <person name="Van Velzen R."/>
            <person name="Holmer R."/>
            <person name="Bu F."/>
            <person name="Rutten L."/>
            <person name="Van Zeijl A."/>
            <person name="Liu W."/>
            <person name="Santuari L."/>
            <person name="Cao Q."/>
            <person name="Sharma T."/>
            <person name="Shen D."/>
            <person name="Roswanjaya Y."/>
            <person name="Wardhani T."/>
            <person name="Kalhor M.S."/>
            <person name="Jansen J."/>
            <person name="Van den Hoogen J."/>
            <person name="Gungor B."/>
            <person name="Hartog M."/>
            <person name="Hontelez J."/>
            <person name="Verver J."/>
            <person name="Yang W.-C."/>
            <person name="Schijlen E."/>
            <person name="Repin R."/>
            <person name="Schilthuizen M."/>
            <person name="Schranz E."/>
            <person name="Heidstra R."/>
            <person name="Miyata K."/>
            <person name="Fedorova E."/>
            <person name="Kohlen W."/>
            <person name="Bisseling T."/>
            <person name="Smit S."/>
            <person name="Geurts R."/>
        </authorList>
    </citation>
    <scope>NUCLEOTIDE SEQUENCE [LARGE SCALE GENOMIC DNA]</scope>
    <source>
        <strain evidence="3">cv. RG33-2</strain>
    </source>
</reference>
<feature type="compositionally biased region" description="Low complexity" evidence="1">
    <location>
        <begin position="61"/>
        <end position="74"/>
    </location>
</feature>
<proteinExistence type="predicted"/>
<sequence length="102" mass="10727">MVELVRHTLVDGAVHLDIDVVSNLVGLEVGGERDVTLLPKGPREEIASSGPETVSSRHFRSAASSSSSSSSRVSLTGGSGKTKALDRVRMAFVVYYIVKGVG</sequence>
<gene>
    <name evidence="2" type="ORF">TorRG33x02_247410</name>
</gene>
<dbReference type="InParanoid" id="A0A2P5DMG2"/>